<dbReference type="EMBL" id="GGEC01085089">
    <property type="protein sequence ID" value="MBX65573.1"/>
    <property type="molecule type" value="Transcribed_RNA"/>
</dbReference>
<evidence type="ECO:0000313" key="1">
    <source>
        <dbReference type="EMBL" id="MBX65573.1"/>
    </source>
</evidence>
<dbReference type="AlphaFoldDB" id="A0A2P2QEY4"/>
<protein>
    <submittedName>
        <fullName evidence="1">Uncharacterized protein</fullName>
    </submittedName>
</protein>
<name>A0A2P2QEY4_RHIMU</name>
<sequence>MYSSKLRYKFRSKQIQSNQPHTNFYLPPIKQIYARLPRFMLHNNFIVL</sequence>
<accession>A0A2P2QEY4</accession>
<proteinExistence type="predicted"/>
<reference evidence="1" key="1">
    <citation type="submission" date="2018-02" db="EMBL/GenBank/DDBJ databases">
        <title>Rhizophora mucronata_Transcriptome.</title>
        <authorList>
            <person name="Meera S.P."/>
            <person name="Sreeshan A."/>
            <person name="Augustine A."/>
        </authorList>
    </citation>
    <scope>NUCLEOTIDE SEQUENCE</scope>
    <source>
        <tissue evidence="1">Leaf</tissue>
    </source>
</reference>
<organism evidence="1">
    <name type="scientific">Rhizophora mucronata</name>
    <name type="common">Asiatic mangrove</name>
    <dbReference type="NCBI Taxonomy" id="61149"/>
    <lineage>
        <taxon>Eukaryota</taxon>
        <taxon>Viridiplantae</taxon>
        <taxon>Streptophyta</taxon>
        <taxon>Embryophyta</taxon>
        <taxon>Tracheophyta</taxon>
        <taxon>Spermatophyta</taxon>
        <taxon>Magnoliopsida</taxon>
        <taxon>eudicotyledons</taxon>
        <taxon>Gunneridae</taxon>
        <taxon>Pentapetalae</taxon>
        <taxon>rosids</taxon>
        <taxon>fabids</taxon>
        <taxon>Malpighiales</taxon>
        <taxon>Rhizophoraceae</taxon>
        <taxon>Rhizophora</taxon>
    </lineage>
</organism>